<dbReference type="RefSeq" id="WP_168115136.1">
    <property type="nucleotide sequence ID" value="NZ_BOON01000050.1"/>
</dbReference>
<dbReference type="Proteomes" id="UP000599074">
    <property type="component" value="Unassembled WGS sequence"/>
</dbReference>
<keyword evidence="2" id="KW-1185">Reference proteome</keyword>
<comment type="caution">
    <text evidence="1">The sequence shown here is derived from an EMBL/GenBank/DDBJ whole genome shotgun (WGS) entry which is preliminary data.</text>
</comment>
<reference evidence="1" key="1">
    <citation type="submission" date="2021-01" db="EMBL/GenBank/DDBJ databases">
        <title>Whole genome shotgun sequence of Planosporangium mesophilum NBRC 109066.</title>
        <authorList>
            <person name="Komaki H."/>
            <person name="Tamura T."/>
        </authorList>
    </citation>
    <scope>NUCLEOTIDE SEQUENCE</scope>
    <source>
        <strain evidence="1">NBRC 109066</strain>
    </source>
</reference>
<evidence type="ECO:0000313" key="1">
    <source>
        <dbReference type="EMBL" id="GII25335.1"/>
    </source>
</evidence>
<name>A0A8J3TQ48_9ACTN</name>
<organism evidence="1 2">
    <name type="scientific">Planosporangium mesophilum</name>
    <dbReference type="NCBI Taxonomy" id="689768"/>
    <lineage>
        <taxon>Bacteria</taxon>
        <taxon>Bacillati</taxon>
        <taxon>Actinomycetota</taxon>
        <taxon>Actinomycetes</taxon>
        <taxon>Micromonosporales</taxon>
        <taxon>Micromonosporaceae</taxon>
        <taxon>Planosporangium</taxon>
    </lineage>
</organism>
<accession>A0A8J3TQ48</accession>
<evidence type="ECO:0000313" key="2">
    <source>
        <dbReference type="Proteomes" id="UP000599074"/>
    </source>
</evidence>
<proteinExistence type="predicted"/>
<gene>
    <name evidence="1" type="ORF">Pme01_49320</name>
</gene>
<sequence>MPTTTVSAAPGQWKRTVGDDRVTIEATLSAPLDQETLRAAADRYGEFLGLPATVTAVVGRTAPQAVG</sequence>
<dbReference type="AlphaFoldDB" id="A0A8J3TQ48"/>
<dbReference type="EMBL" id="BOON01000050">
    <property type="protein sequence ID" value="GII25335.1"/>
    <property type="molecule type" value="Genomic_DNA"/>
</dbReference>
<protein>
    <submittedName>
        <fullName evidence="1">Uncharacterized protein</fullName>
    </submittedName>
</protein>